<keyword evidence="3" id="KW-0282">Flagellum</keyword>
<comment type="function">
    <text evidence="1">Involved in the assembly process of the P-ring formation. It may associate with FlgF on the rod constituting a structure essential for the P-ring assembly or may act as a modulator protein for the P-ring assembly.</text>
</comment>
<dbReference type="GO" id="GO:0042597">
    <property type="term" value="C:periplasmic space"/>
    <property type="evidence" value="ECO:0007669"/>
    <property type="project" value="UniProtKB-SubCell"/>
</dbReference>
<dbReference type="PANTHER" id="PTHR36307:SF1">
    <property type="entry name" value="FLAGELLA BASAL BODY P-RING FORMATION PROTEIN FLGA"/>
    <property type="match status" value="1"/>
</dbReference>
<dbReference type="AlphaFoldDB" id="A0AAF0CFX1"/>
<feature type="chain" id="PRO_5041765914" description="Flagella basal body P-ring formation protein FlgA" evidence="1">
    <location>
        <begin position="22"/>
        <end position="166"/>
    </location>
</feature>
<keyword evidence="1" id="KW-1005">Bacterial flagellum biogenesis</keyword>
<keyword evidence="3" id="KW-0969">Cilium</keyword>
<dbReference type="InterPro" id="IPR017585">
    <property type="entry name" value="SAF_FlgA"/>
</dbReference>
<comment type="similarity">
    <text evidence="1">Belongs to the FlgA family.</text>
</comment>
<feature type="signal peptide" evidence="1">
    <location>
        <begin position="1"/>
        <end position="21"/>
    </location>
</feature>
<dbReference type="Gene3D" id="2.30.30.760">
    <property type="match status" value="1"/>
</dbReference>
<evidence type="ECO:0000259" key="2">
    <source>
        <dbReference type="Pfam" id="PF13144"/>
    </source>
</evidence>
<proteinExistence type="inferred from homology"/>
<dbReference type="EMBL" id="CP118166">
    <property type="protein sequence ID" value="WDI31543.1"/>
    <property type="molecule type" value="Genomic_DNA"/>
</dbReference>
<organism evidence="3 4">
    <name type="scientific">Hyphococcus flavus</name>
    <dbReference type="NCBI Taxonomy" id="1866326"/>
    <lineage>
        <taxon>Bacteria</taxon>
        <taxon>Pseudomonadati</taxon>
        <taxon>Pseudomonadota</taxon>
        <taxon>Alphaproteobacteria</taxon>
        <taxon>Parvularculales</taxon>
        <taxon>Parvularculaceae</taxon>
        <taxon>Hyphococcus</taxon>
    </lineage>
</organism>
<evidence type="ECO:0000313" key="4">
    <source>
        <dbReference type="Proteomes" id="UP001214043"/>
    </source>
</evidence>
<keyword evidence="4" id="KW-1185">Reference proteome</keyword>
<dbReference type="RefSeq" id="WP_274493431.1">
    <property type="nucleotide sequence ID" value="NZ_CP118166.1"/>
</dbReference>
<reference evidence="3" key="1">
    <citation type="submission" date="2023-02" db="EMBL/GenBank/DDBJ databases">
        <title>Genome sequence of Hyphococcus flavus.</title>
        <authorList>
            <person name="Rong J.-C."/>
            <person name="Zhao Q."/>
            <person name="Yi M."/>
            <person name="Wu J.-Y."/>
        </authorList>
    </citation>
    <scope>NUCLEOTIDE SEQUENCE</scope>
    <source>
        <strain evidence="3">MCCC 1K03223</strain>
    </source>
</reference>
<sequence>MKRITTYTLALLGLFASAAFADDAAAPTSPAEAQTNDDLPIIATIAAKKKLAPVKAANHLRAGAILHESDLATDGDKAAYEPFIGMELKRAVYAGKVITANDIGMPTLIDRNAIVMLEFERGPLLITTEGRALDAGAVGEMVRVMNLSSKIILTAEVVGPNKVITR</sequence>
<evidence type="ECO:0000313" key="3">
    <source>
        <dbReference type="EMBL" id="WDI31543.1"/>
    </source>
</evidence>
<accession>A0AAF0CFX1</accession>
<dbReference type="KEGG" id="hfl:PUV54_16450"/>
<keyword evidence="1" id="KW-0574">Periplasm</keyword>
<dbReference type="InterPro" id="IPR039246">
    <property type="entry name" value="Flagellar_FlgA"/>
</dbReference>
<dbReference type="CDD" id="cd11614">
    <property type="entry name" value="SAF_CpaB_FlgA_like"/>
    <property type="match status" value="1"/>
</dbReference>
<feature type="domain" description="Flagella basal body P-ring formation protein FlgA SAF" evidence="2">
    <location>
        <begin position="55"/>
        <end position="163"/>
    </location>
</feature>
<keyword evidence="1" id="KW-0732">Signal</keyword>
<dbReference type="NCBIfam" id="TIGR03170">
    <property type="entry name" value="flgA_cterm"/>
    <property type="match status" value="1"/>
</dbReference>
<dbReference type="Proteomes" id="UP001214043">
    <property type="component" value="Chromosome"/>
</dbReference>
<dbReference type="Pfam" id="PF13144">
    <property type="entry name" value="ChapFlgA"/>
    <property type="match status" value="1"/>
</dbReference>
<gene>
    <name evidence="3" type="primary">flgA</name>
    <name evidence="3" type="ORF">PUV54_16450</name>
</gene>
<dbReference type="PANTHER" id="PTHR36307">
    <property type="entry name" value="FLAGELLA BASAL BODY P-RING FORMATION PROTEIN FLGA"/>
    <property type="match status" value="1"/>
</dbReference>
<comment type="subcellular location">
    <subcellularLocation>
        <location evidence="1">Periplasm</location>
    </subcellularLocation>
</comment>
<evidence type="ECO:0000256" key="1">
    <source>
        <dbReference type="RuleBase" id="RU362063"/>
    </source>
</evidence>
<keyword evidence="3" id="KW-0966">Cell projection</keyword>
<protein>
    <recommendedName>
        <fullName evidence="1">Flagella basal body P-ring formation protein FlgA</fullName>
    </recommendedName>
</protein>
<name>A0AAF0CFX1_9PROT</name>
<dbReference type="GO" id="GO:0044780">
    <property type="term" value="P:bacterial-type flagellum assembly"/>
    <property type="evidence" value="ECO:0007669"/>
    <property type="project" value="InterPro"/>
</dbReference>